<keyword evidence="4" id="KW-1185">Reference proteome</keyword>
<dbReference type="InterPro" id="IPR005074">
    <property type="entry name" value="Peptidase_C39"/>
</dbReference>
<dbReference type="GO" id="GO:0016020">
    <property type="term" value="C:membrane"/>
    <property type="evidence" value="ECO:0007669"/>
    <property type="project" value="InterPro"/>
</dbReference>
<organism evidence="3 4">
    <name type="scientific">Algisphaera agarilytica</name>
    <dbReference type="NCBI Taxonomy" id="1385975"/>
    <lineage>
        <taxon>Bacteria</taxon>
        <taxon>Pseudomonadati</taxon>
        <taxon>Planctomycetota</taxon>
        <taxon>Phycisphaerae</taxon>
        <taxon>Phycisphaerales</taxon>
        <taxon>Phycisphaeraceae</taxon>
        <taxon>Algisphaera</taxon>
    </lineage>
</organism>
<dbReference type="Proteomes" id="UP000541810">
    <property type="component" value="Unassembled WGS sequence"/>
</dbReference>
<dbReference type="GO" id="GO:0005524">
    <property type="term" value="F:ATP binding"/>
    <property type="evidence" value="ECO:0007669"/>
    <property type="project" value="InterPro"/>
</dbReference>
<dbReference type="EMBL" id="JACHGY010000001">
    <property type="protein sequence ID" value="MBB6429793.1"/>
    <property type="molecule type" value="Genomic_DNA"/>
</dbReference>
<name>A0A7X0H616_9BACT</name>
<evidence type="ECO:0000256" key="1">
    <source>
        <dbReference type="SAM" id="Phobius"/>
    </source>
</evidence>
<dbReference type="GO" id="GO:0006508">
    <property type="term" value="P:proteolysis"/>
    <property type="evidence" value="ECO:0007669"/>
    <property type="project" value="InterPro"/>
</dbReference>
<evidence type="ECO:0000313" key="4">
    <source>
        <dbReference type="Proteomes" id="UP000541810"/>
    </source>
</evidence>
<protein>
    <submittedName>
        <fullName evidence="3">ABC-type bacteriocin/lantibiotic exporter with double-glycine peptidase domain</fullName>
    </submittedName>
</protein>
<keyword evidence="1" id="KW-0812">Transmembrane</keyword>
<evidence type="ECO:0000313" key="3">
    <source>
        <dbReference type="EMBL" id="MBB6429793.1"/>
    </source>
</evidence>
<dbReference type="GO" id="GO:0008233">
    <property type="term" value="F:peptidase activity"/>
    <property type="evidence" value="ECO:0007669"/>
    <property type="project" value="InterPro"/>
</dbReference>
<dbReference type="PROSITE" id="PS50990">
    <property type="entry name" value="PEPTIDASE_C39"/>
    <property type="match status" value="1"/>
</dbReference>
<keyword evidence="1" id="KW-0472">Membrane</keyword>
<reference evidence="3 4" key="1">
    <citation type="submission" date="2020-08" db="EMBL/GenBank/DDBJ databases">
        <title>Genomic Encyclopedia of Type Strains, Phase IV (KMG-IV): sequencing the most valuable type-strain genomes for metagenomic binning, comparative biology and taxonomic classification.</title>
        <authorList>
            <person name="Goeker M."/>
        </authorList>
    </citation>
    <scope>NUCLEOTIDE SEQUENCE [LARGE SCALE GENOMIC DNA]</scope>
    <source>
        <strain evidence="3 4">DSM 103725</strain>
    </source>
</reference>
<dbReference type="Gene3D" id="3.90.70.10">
    <property type="entry name" value="Cysteine proteinases"/>
    <property type="match status" value="1"/>
</dbReference>
<feature type="transmembrane region" description="Helical" evidence="1">
    <location>
        <begin position="18"/>
        <end position="42"/>
    </location>
</feature>
<accession>A0A7X0H616</accession>
<dbReference type="RefSeq" id="WP_184677355.1">
    <property type="nucleotide sequence ID" value="NZ_JACHGY010000001.1"/>
</dbReference>
<keyword evidence="1" id="KW-1133">Transmembrane helix</keyword>
<dbReference type="AlphaFoldDB" id="A0A7X0H616"/>
<proteinExistence type="predicted"/>
<comment type="caution">
    <text evidence="3">The sequence shown here is derived from an EMBL/GenBank/DDBJ whole genome shotgun (WGS) entry which is preliminary data.</text>
</comment>
<evidence type="ECO:0000259" key="2">
    <source>
        <dbReference type="PROSITE" id="PS50990"/>
    </source>
</evidence>
<feature type="domain" description="Peptidase C39" evidence="2">
    <location>
        <begin position="73"/>
        <end position="212"/>
    </location>
</feature>
<gene>
    <name evidence="3" type="ORF">HNQ40_001599</name>
</gene>
<sequence>MSTKNPTNPDLAASHRRILWRTVGLAALATPIVILLLVVLIFHGCGFMSGKYHSAETSAAPNPTPTTVVAEIQTEPHTCGLHSLRSLYRAYGLDPDRYDLRFRLGVDAKANPFDDESTGTLQPDLYRVLDQDGFGVQPLSLDDPQSQVMLNDHLRDEHLAVALVYRSTYHWVVLDNGAEEDHLTIIDSLSAEPYSENTHTFLHDYALSVTLIQPAAPDHSAGLPATHQSGASEMLSTLKRHNQLTNE</sequence>